<dbReference type="VEuPathDB" id="TriTrypDB:LtaPh_1512700"/>
<dbReference type="AlphaFoldDB" id="A0A640KD22"/>
<reference evidence="2" key="1">
    <citation type="submission" date="2019-11" db="EMBL/GenBank/DDBJ databases">
        <title>Leishmania tarentolae CDS.</title>
        <authorList>
            <person name="Goto Y."/>
            <person name="Yamagishi J."/>
        </authorList>
    </citation>
    <scope>NUCLEOTIDE SEQUENCE [LARGE SCALE GENOMIC DNA]</scope>
    <source>
        <strain evidence="2">Parrot Tar II</strain>
    </source>
</reference>
<feature type="region of interest" description="Disordered" evidence="1">
    <location>
        <begin position="247"/>
        <end position="303"/>
    </location>
</feature>
<feature type="region of interest" description="Disordered" evidence="1">
    <location>
        <begin position="1"/>
        <end position="24"/>
    </location>
</feature>
<dbReference type="OrthoDB" id="267371at2759"/>
<feature type="compositionally biased region" description="Basic and acidic residues" evidence="1">
    <location>
        <begin position="254"/>
        <end position="265"/>
    </location>
</feature>
<feature type="compositionally biased region" description="Basic and acidic residues" evidence="1">
    <location>
        <begin position="175"/>
        <end position="185"/>
    </location>
</feature>
<gene>
    <name evidence="2" type="ORF">LtaPh_1512700</name>
</gene>
<evidence type="ECO:0000313" key="2">
    <source>
        <dbReference type="EMBL" id="GET87322.1"/>
    </source>
</evidence>
<proteinExistence type="predicted"/>
<dbReference type="EMBL" id="BLBS01000019">
    <property type="protein sequence ID" value="GET87322.1"/>
    <property type="molecule type" value="Genomic_DNA"/>
</dbReference>
<sequence>MVSASHLQRNRGSPPAPQLAGPPDVHALAAGTVQALQQAVEAQEAHVRLLRVRKAARDSLLHHTQQLLAAGNSIESHGSVEQLVHQVEASLHRLQQAHSECAAPVSITADDVALTSPLSPTLQNAAGDTDASADPLARIFHSGVEAQLAAVAEPPHTPLASTLETHASAKKRKKEAGESGLRDAARNSSSPPGVSPPPRSATMTALLAMSAARQEAGHAAMLAALNALELSLVNKCVAVEGGRDTHNAEPVWLRPEEPNGAHDDSAEPEGQQQGRDENRGDISSALYSDDFECGSSTSSGADD</sequence>
<comment type="caution">
    <text evidence="2">The sequence shown here is derived from an EMBL/GenBank/DDBJ whole genome shotgun (WGS) entry which is preliminary data.</text>
</comment>
<feature type="compositionally biased region" description="Polar residues" evidence="1">
    <location>
        <begin position="294"/>
        <end position="303"/>
    </location>
</feature>
<evidence type="ECO:0000256" key="1">
    <source>
        <dbReference type="SAM" id="MobiDB-lite"/>
    </source>
</evidence>
<feature type="region of interest" description="Disordered" evidence="1">
    <location>
        <begin position="152"/>
        <end position="200"/>
    </location>
</feature>
<organism evidence="2 3">
    <name type="scientific">Leishmania tarentolae</name>
    <name type="common">Sauroleishmania tarentolae</name>
    <dbReference type="NCBI Taxonomy" id="5689"/>
    <lineage>
        <taxon>Eukaryota</taxon>
        <taxon>Discoba</taxon>
        <taxon>Euglenozoa</taxon>
        <taxon>Kinetoplastea</taxon>
        <taxon>Metakinetoplastina</taxon>
        <taxon>Trypanosomatida</taxon>
        <taxon>Trypanosomatidae</taxon>
        <taxon>Leishmaniinae</taxon>
        <taxon>Leishmania</taxon>
        <taxon>lizard Leishmania</taxon>
    </lineage>
</organism>
<dbReference type="Proteomes" id="UP000419144">
    <property type="component" value="Unassembled WGS sequence"/>
</dbReference>
<accession>A0A640KD22</accession>
<feature type="compositionally biased region" description="Polar residues" evidence="1">
    <location>
        <begin position="1"/>
        <end position="11"/>
    </location>
</feature>
<evidence type="ECO:0000313" key="3">
    <source>
        <dbReference type="Proteomes" id="UP000419144"/>
    </source>
</evidence>
<name>A0A640KD22_LEITA</name>
<keyword evidence="3" id="KW-1185">Reference proteome</keyword>
<protein>
    <submittedName>
        <fullName evidence="2">Uncharacterized protein</fullName>
    </submittedName>
</protein>